<dbReference type="Proteomes" id="UP001139125">
    <property type="component" value="Unassembled WGS sequence"/>
</dbReference>
<feature type="transmembrane region" description="Helical" evidence="1">
    <location>
        <begin position="106"/>
        <end position="128"/>
    </location>
</feature>
<reference evidence="2" key="1">
    <citation type="submission" date="2022-06" db="EMBL/GenBank/DDBJ databases">
        <title>Gracilimonas sp. CAU 1638 isolated from sea sediment.</title>
        <authorList>
            <person name="Kim W."/>
        </authorList>
    </citation>
    <scope>NUCLEOTIDE SEQUENCE</scope>
    <source>
        <strain evidence="2">CAU 1638</strain>
    </source>
</reference>
<sequence length="184" mass="21510">MESIKRYWLKLRATFTKDHVLHLITKVEMRMNVLFQKVHIESKSVNVLMLIPRVLFGYFILFDVGRQIIGLPISEIQMMDAETIEIIRSLSPRVVELLPWLERMEYWVQGAFLSAGFTTRLISLSLLWVVAENLMANPFLMPQNISTLLFFISTCLYSLVLGSGKYGIDRMILSTFFKSWRKIR</sequence>
<dbReference type="EMBL" id="JANDBC010000001">
    <property type="protein sequence ID" value="MCP9290267.1"/>
    <property type="molecule type" value="Genomic_DNA"/>
</dbReference>
<evidence type="ECO:0000313" key="2">
    <source>
        <dbReference type="EMBL" id="MCP9290267.1"/>
    </source>
</evidence>
<gene>
    <name evidence="2" type="ORF">NM125_01580</name>
</gene>
<keyword evidence="3" id="KW-1185">Reference proteome</keyword>
<organism evidence="2 3">
    <name type="scientific">Gracilimonas sediminicola</name>
    <dbReference type="NCBI Taxonomy" id="2952158"/>
    <lineage>
        <taxon>Bacteria</taxon>
        <taxon>Pseudomonadati</taxon>
        <taxon>Balneolota</taxon>
        <taxon>Balneolia</taxon>
        <taxon>Balneolales</taxon>
        <taxon>Balneolaceae</taxon>
        <taxon>Gracilimonas</taxon>
    </lineage>
</organism>
<protein>
    <submittedName>
        <fullName evidence="2">Uncharacterized protein</fullName>
    </submittedName>
</protein>
<keyword evidence="1" id="KW-0812">Transmembrane</keyword>
<dbReference type="AlphaFoldDB" id="A0A9X2L107"/>
<keyword evidence="1" id="KW-1133">Transmembrane helix</keyword>
<accession>A0A9X2L107</accession>
<evidence type="ECO:0000256" key="1">
    <source>
        <dbReference type="SAM" id="Phobius"/>
    </source>
</evidence>
<feature type="transmembrane region" description="Helical" evidence="1">
    <location>
        <begin position="148"/>
        <end position="168"/>
    </location>
</feature>
<name>A0A9X2L107_9BACT</name>
<comment type="caution">
    <text evidence="2">The sequence shown here is derived from an EMBL/GenBank/DDBJ whole genome shotgun (WGS) entry which is preliminary data.</text>
</comment>
<proteinExistence type="predicted"/>
<keyword evidence="1" id="KW-0472">Membrane</keyword>
<dbReference type="RefSeq" id="WP_255132187.1">
    <property type="nucleotide sequence ID" value="NZ_JANDBC010000001.1"/>
</dbReference>
<evidence type="ECO:0000313" key="3">
    <source>
        <dbReference type="Proteomes" id="UP001139125"/>
    </source>
</evidence>